<feature type="transmembrane region" description="Helical" evidence="6">
    <location>
        <begin position="447"/>
        <end position="468"/>
    </location>
</feature>
<dbReference type="GO" id="GO:0016020">
    <property type="term" value="C:membrane"/>
    <property type="evidence" value="ECO:0007669"/>
    <property type="project" value="UniProtKB-SubCell"/>
</dbReference>
<feature type="transmembrane region" description="Helical" evidence="6">
    <location>
        <begin position="194"/>
        <end position="214"/>
    </location>
</feature>
<dbReference type="EMBL" id="BMAC01000469">
    <property type="protein sequence ID" value="GFP97034.1"/>
    <property type="molecule type" value="Genomic_DNA"/>
</dbReference>
<comment type="subcellular location">
    <subcellularLocation>
        <location evidence="1">Membrane</location>
        <topology evidence="1">Multi-pass membrane protein</topology>
    </subcellularLocation>
</comment>
<organism evidence="8 9">
    <name type="scientific">Phtheirospermum japonicum</name>
    <dbReference type="NCBI Taxonomy" id="374723"/>
    <lineage>
        <taxon>Eukaryota</taxon>
        <taxon>Viridiplantae</taxon>
        <taxon>Streptophyta</taxon>
        <taxon>Embryophyta</taxon>
        <taxon>Tracheophyta</taxon>
        <taxon>Spermatophyta</taxon>
        <taxon>Magnoliopsida</taxon>
        <taxon>eudicotyledons</taxon>
        <taxon>Gunneridae</taxon>
        <taxon>Pentapetalae</taxon>
        <taxon>asterids</taxon>
        <taxon>lamiids</taxon>
        <taxon>Lamiales</taxon>
        <taxon>Orobanchaceae</taxon>
        <taxon>Orobanchaceae incertae sedis</taxon>
        <taxon>Phtheirospermum</taxon>
    </lineage>
</organism>
<dbReference type="GO" id="GO:1990961">
    <property type="term" value="P:xenobiotic detoxification by transmembrane export across the plasma membrane"/>
    <property type="evidence" value="ECO:0007669"/>
    <property type="project" value="InterPro"/>
</dbReference>
<dbReference type="NCBIfam" id="TIGR00797">
    <property type="entry name" value="matE"/>
    <property type="match status" value="1"/>
</dbReference>
<evidence type="ECO:0000313" key="8">
    <source>
        <dbReference type="EMBL" id="GFP97034.1"/>
    </source>
</evidence>
<accession>A0A830CLE2</accession>
<evidence type="ECO:0000256" key="6">
    <source>
        <dbReference type="RuleBase" id="RU004914"/>
    </source>
</evidence>
<name>A0A830CLE2_9LAMI</name>
<keyword evidence="5 6" id="KW-0472">Membrane</keyword>
<feature type="transmembrane region" description="Helical" evidence="6">
    <location>
        <begin position="164"/>
        <end position="182"/>
    </location>
</feature>
<evidence type="ECO:0000256" key="2">
    <source>
        <dbReference type="ARBA" id="ARBA00010199"/>
    </source>
</evidence>
<feature type="transmembrane region" description="Helical" evidence="6">
    <location>
        <begin position="126"/>
        <end position="144"/>
    </location>
</feature>
<evidence type="ECO:0000256" key="3">
    <source>
        <dbReference type="ARBA" id="ARBA00022692"/>
    </source>
</evidence>
<evidence type="ECO:0000256" key="1">
    <source>
        <dbReference type="ARBA" id="ARBA00004141"/>
    </source>
</evidence>
<sequence length="506" mass="55263">MEEHSIQPQEPGAPHSSSRLEKVLSDTDVPWPSRLKAATWIELNLLYKLAAPSVVAYLIGNAMSTSTRVFTGHLGNLEFAASTLGNGGIQLFAYGLLLGMGSAVETLCGQAYGAKRYEMLGVYMQRATVVLFLFSLPIVVVYLLSRQLLLALGESEKVSALAALYVYGLIPQVFAYAANFPIQKFLQAQSIVGPSAWMSLGALGFHLVMCWVAVYKAGWGLLGVALVLSLSWWIIVVAQFAYIVLSPKCKDTWKGFKWEAFTGLWDFVKLSIASAVMLCLETWYYQVLVLIAGLLENPELALDALSVCMSMNELMFMVAVGFNAAASVRVGNEVGAGHPKSAAFSVVVVNSVSFIIALVATIIMLWKRHVVSYLFTEGEAVAEAVSDLCPFLAATLLLNGIQPVLSGVAVGCGWQAFVAYVNIGCYYFVGIPVGCLLGFKFNLGVKGIWSGMIGGTAMQTIILIWVTFRTDWNKEVENSKKRLDRWEQTKEPLLKVEEINDQRIGK</sequence>
<feature type="transmembrane region" description="Helical" evidence="6">
    <location>
        <begin position="343"/>
        <end position="366"/>
    </location>
</feature>
<evidence type="ECO:0000256" key="7">
    <source>
        <dbReference type="SAM" id="MobiDB-lite"/>
    </source>
</evidence>
<evidence type="ECO:0000313" key="9">
    <source>
        <dbReference type="Proteomes" id="UP000653305"/>
    </source>
</evidence>
<feature type="transmembrane region" description="Helical" evidence="6">
    <location>
        <begin position="220"/>
        <end position="245"/>
    </location>
</feature>
<keyword evidence="3 6" id="KW-0812">Transmembrane</keyword>
<evidence type="ECO:0000256" key="5">
    <source>
        <dbReference type="ARBA" id="ARBA00023136"/>
    </source>
</evidence>
<dbReference type="AlphaFoldDB" id="A0A830CLE2"/>
<dbReference type="InterPro" id="IPR002528">
    <property type="entry name" value="MATE_fam"/>
</dbReference>
<keyword evidence="4 6" id="KW-1133">Transmembrane helix</keyword>
<dbReference type="GO" id="GO:0015297">
    <property type="term" value="F:antiporter activity"/>
    <property type="evidence" value="ECO:0007669"/>
    <property type="project" value="InterPro"/>
</dbReference>
<protein>
    <recommendedName>
        <fullName evidence="6">Protein DETOXIFICATION</fullName>
    </recommendedName>
    <alternativeName>
        <fullName evidence="6">Multidrug and toxic compound extrusion protein</fullName>
    </alternativeName>
</protein>
<feature type="transmembrane region" description="Helical" evidence="6">
    <location>
        <begin position="91"/>
        <end position="114"/>
    </location>
</feature>
<dbReference type="Proteomes" id="UP000653305">
    <property type="component" value="Unassembled WGS sequence"/>
</dbReference>
<comment type="similarity">
    <text evidence="2 6">Belongs to the multi antimicrobial extrusion (MATE) (TC 2.A.66.1) family.</text>
</comment>
<keyword evidence="9" id="KW-1185">Reference proteome</keyword>
<feature type="transmembrane region" description="Helical" evidence="6">
    <location>
        <begin position="391"/>
        <end position="410"/>
    </location>
</feature>
<dbReference type="OrthoDB" id="2126698at2759"/>
<feature type="transmembrane region" description="Helical" evidence="6">
    <location>
        <begin position="417"/>
        <end position="441"/>
    </location>
</feature>
<dbReference type="CDD" id="cd13132">
    <property type="entry name" value="MATE_eukaryotic"/>
    <property type="match status" value="1"/>
</dbReference>
<dbReference type="Pfam" id="PF01554">
    <property type="entry name" value="MatE"/>
    <property type="match status" value="2"/>
</dbReference>
<feature type="transmembrane region" description="Helical" evidence="6">
    <location>
        <begin position="314"/>
        <end position="331"/>
    </location>
</feature>
<evidence type="ECO:0000256" key="4">
    <source>
        <dbReference type="ARBA" id="ARBA00022989"/>
    </source>
</evidence>
<proteinExistence type="inferred from homology"/>
<feature type="transmembrane region" description="Helical" evidence="6">
    <location>
        <begin position="266"/>
        <end position="294"/>
    </location>
</feature>
<gene>
    <name evidence="8" type="ORF">PHJA_001847500</name>
</gene>
<comment type="caution">
    <text evidence="8">The sequence shown here is derived from an EMBL/GenBank/DDBJ whole genome shotgun (WGS) entry which is preliminary data.</text>
</comment>
<reference evidence="8" key="1">
    <citation type="submission" date="2020-07" db="EMBL/GenBank/DDBJ databases">
        <title>Ethylene signaling mediates host invasion by parasitic plants.</title>
        <authorList>
            <person name="Yoshida S."/>
        </authorList>
    </citation>
    <scope>NUCLEOTIDE SEQUENCE</scope>
    <source>
        <strain evidence="8">Okayama</strain>
    </source>
</reference>
<dbReference type="GO" id="GO:0042910">
    <property type="term" value="F:xenobiotic transmembrane transporter activity"/>
    <property type="evidence" value="ECO:0007669"/>
    <property type="project" value="InterPro"/>
</dbReference>
<feature type="region of interest" description="Disordered" evidence="7">
    <location>
        <begin position="1"/>
        <end position="21"/>
    </location>
</feature>
<dbReference type="InterPro" id="IPR045069">
    <property type="entry name" value="MATE_euk"/>
</dbReference>
<dbReference type="PANTHER" id="PTHR11206">
    <property type="entry name" value="MULTIDRUG RESISTANCE PROTEIN"/>
    <property type="match status" value="1"/>
</dbReference>